<feature type="transmembrane region" description="Helical" evidence="2">
    <location>
        <begin position="12"/>
        <end position="29"/>
    </location>
</feature>
<keyword evidence="2" id="KW-0812">Transmembrane</keyword>
<dbReference type="RefSeq" id="WP_086331321.1">
    <property type="nucleotide sequence ID" value="NZ_NGLE02000001.1"/>
</dbReference>
<keyword evidence="2" id="KW-0472">Membrane</keyword>
<accession>A0A242CD97</accession>
<sequence>MKTTDTMQSSTAGLIMGALLMLVGFWGLLSFSWLWWGLFAGGVLAWALAFGKNSLAAFRVPRKLWTIPIAVISYFVVGILIGLLSNFLGFHWAANPANGHLNAIIFMLPFMLMGEELLGIGILEGAQSKGLSLSTSTLLSALIFGLLHIPAYWDGSWFSTLAHVLLLQGVARLILNIVYLKTGKSIWGSWIAHVLIDLIALSVAM</sequence>
<evidence type="ECO:0000256" key="2">
    <source>
        <dbReference type="SAM" id="Phobius"/>
    </source>
</evidence>
<feature type="transmembrane region" description="Helical" evidence="2">
    <location>
        <begin position="186"/>
        <end position="204"/>
    </location>
</feature>
<feature type="transmembrane region" description="Helical" evidence="2">
    <location>
        <begin position="104"/>
        <end position="123"/>
    </location>
</feature>
<dbReference type="InterPro" id="IPR003675">
    <property type="entry name" value="Rce1/LyrA-like_dom"/>
</dbReference>
<feature type="transmembrane region" description="Helical" evidence="2">
    <location>
        <begin position="35"/>
        <end position="52"/>
    </location>
</feature>
<protein>
    <recommendedName>
        <fullName evidence="3">CAAX prenyl protease 2/Lysostaphin resistance protein A-like domain-containing protein</fullName>
    </recommendedName>
</protein>
<evidence type="ECO:0000259" key="3">
    <source>
        <dbReference type="Pfam" id="PF02517"/>
    </source>
</evidence>
<dbReference type="GO" id="GO:0080120">
    <property type="term" value="P:CAAX-box protein maturation"/>
    <property type="evidence" value="ECO:0007669"/>
    <property type="project" value="UniProtKB-ARBA"/>
</dbReference>
<dbReference type="GO" id="GO:0004175">
    <property type="term" value="F:endopeptidase activity"/>
    <property type="evidence" value="ECO:0007669"/>
    <property type="project" value="UniProtKB-ARBA"/>
</dbReference>
<name>A0A242CD97_9ENTE</name>
<feature type="transmembrane region" description="Helical" evidence="2">
    <location>
        <begin position="157"/>
        <end position="179"/>
    </location>
</feature>
<feature type="domain" description="CAAX prenyl protease 2/Lysostaphin resistance protein A-like" evidence="3">
    <location>
        <begin position="103"/>
        <end position="199"/>
    </location>
</feature>
<feature type="transmembrane region" description="Helical" evidence="2">
    <location>
        <begin position="130"/>
        <end position="151"/>
    </location>
</feature>
<evidence type="ECO:0000313" key="4">
    <source>
        <dbReference type="EMBL" id="MEI5993435.1"/>
    </source>
</evidence>
<reference evidence="4 6" key="2">
    <citation type="submission" date="2018-07" db="EMBL/GenBank/DDBJ databases">
        <title>The Genome Sequence of Enterococcus sp. DIV0659b.</title>
        <authorList>
            <consortium name="The Broad Institute Genomics Platform"/>
            <consortium name="The Broad Institute Genomic Center for Infectious Diseases"/>
            <person name="Earl A."/>
            <person name="Manson A."/>
            <person name="Schwartman J."/>
            <person name="Gilmore M."/>
            <person name="Abouelleil A."/>
            <person name="Cao P."/>
            <person name="Chapman S."/>
            <person name="Cusick C."/>
            <person name="Shea T."/>
            <person name="Young S."/>
            <person name="Neafsey D."/>
            <person name="Nusbaum C."/>
            <person name="Birren B."/>
        </authorList>
    </citation>
    <scope>NUCLEOTIDE SEQUENCE [LARGE SCALE GENOMIC DNA]</scope>
    <source>
        <strain evidence="4 6">4G2_DIV0659</strain>
    </source>
</reference>
<keyword evidence="6" id="KW-1185">Reference proteome</keyword>
<dbReference type="Proteomes" id="UP000195139">
    <property type="component" value="Unassembled WGS sequence"/>
</dbReference>
<evidence type="ECO:0000256" key="1">
    <source>
        <dbReference type="ARBA" id="ARBA00009067"/>
    </source>
</evidence>
<dbReference type="EMBL" id="NGLE02000001">
    <property type="protein sequence ID" value="MEI5993435.1"/>
    <property type="molecule type" value="Genomic_DNA"/>
</dbReference>
<feature type="transmembrane region" description="Helical" evidence="2">
    <location>
        <begin position="64"/>
        <end position="84"/>
    </location>
</feature>
<evidence type="ECO:0000313" key="5">
    <source>
        <dbReference type="EMBL" id="OTO08181.1"/>
    </source>
</evidence>
<evidence type="ECO:0000313" key="6">
    <source>
        <dbReference type="Proteomes" id="UP000195139"/>
    </source>
</evidence>
<dbReference type="OrthoDB" id="2990933at2"/>
<proteinExistence type="inferred from homology"/>
<keyword evidence="2" id="KW-1133">Transmembrane helix</keyword>
<dbReference type="Pfam" id="PF02517">
    <property type="entry name" value="Rce1-like"/>
    <property type="match status" value="1"/>
</dbReference>
<dbReference type="AlphaFoldDB" id="A0A242CD97"/>
<organism evidence="5">
    <name type="scientific">Candidatus Enterococcus mansonii</name>
    <dbReference type="NCBI Taxonomy" id="1834181"/>
    <lineage>
        <taxon>Bacteria</taxon>
        <taxon>Bacillati</taxon>
        <taxon>Bacillota</taxon>
        <taxon>Bacilli</taxon>
        <taxon>Lactobacillales</taxon>
        <taxon>Enterococcaceae</taxon>
        <taxon>Enterococcus</taxon>
    </lineage>
</organism>
<dbReference type="EMBL" id="NGLE01000003">
    <property type="protein sequence ID" value="OTO08181.1"/>
    <property type="molecule type" value="Genomic_DNA"/>
</dbReference>
<gene>
    <name evidence="4" type="ORF">A5880_000982</name>
    <name evidence="5" type="ORF">A5880_002451</name>
</gene>
<comment type="caution">
    <text evidence="5">The sequence shown here is derived from an EMBL/GenBank/DDBJ whole genome shotgun (WGS) entry which is preliminary data.</text>
</comment>
<comment type="similarity">
    <text evidence="1">Belongs to the UPF0177 family.</text>
</comment>
<reference evidence="5" key="1">
    <citation type="submission" date="2017-05" db="EMBL/GenBank/DDBJ databases">
        <title>The Genome Sequence of Enterococcus sp. 4G2_DIV0659.</title>
        <authorList>
            <consortium name="The Broad Institute Genomics Platform"/>
            <consortium name="The Broad Institute Genomic Center for Infectious Diseases"/>
            <person name="Earl A."/>
            <person name="Manson A."/>
            <person name="Schwartman J."/>
            <person name="Gilmore M."/>
            <person name="Abouelleil A."/>
            <person name="Cao P."/>
            <person name="Chapman S."/>
            <person name="Cusick C."/>
            <person name="Shea T."/>
            <person name="Young S."/>
            <person name="Neafsey D."/>
            <person name="Nusbaum C."/>
            <person name="Birren B."/>
        </authorList>
    </citation>
    <scope>NUCLEOTIDE SEQUENCE [LARGE SCALE GENOMIC DNA]</scope>
    <source>
        <strain evidence="5">4G2_DIV0659</strain>
    </source>
</reference>